<dbReference type="Pfam" id="PF00072">
    <property type="entry name" value="Response_reg"/>
    <property type="match status" value="1"/>
</dbReference>
<dbReference type="Pfam" id="PF08448">
    <property type="entry name" value="PAS_4"/>
    <property type="match status" value="1"/>
</dbReference>
<comment type="catalytic activity">
    <reaction evidence="1">
        <text>ATP + protein L-histidine = ADP + protein N-phospho-L-histidine.</text>
        <dbReference type="EC" id="2.7.13.3"/>
    </reaction>
</comment>
<dbReference type="Pfam" id="PF13185">
    <property type="entry name" value="GAF_2"/>
    <property type="match status" value="3"/>
</dbReference>
<dbReference type="InterPro" id="IPR011006">
    <property type="entry name" value="CheY-like_superfamily"/>
</dbReference>
<keyword evidence="10" id="KW-1185">Reference proteome</keyword>
<dbReference type="Gene3D" id="3.40.50.2300">
    <property type="match status" value="1"/>
</dbReference>
<evidence type="ECO:0000256" key="1">
    <source>
        <dbReference type="ARBA" id="ARBA00000085"/>
    </source>
</evidence>
<dbReference type="CDD" id="cd00156">
    <property type="entry name" value="REC"/>
    <property type="match status" value="1"/>
</dbReference>
<dbReference type="SUPFAM" id="SSF47384">
    <property type="entry name" value="Homodimeric domain of signal transducing histidine kinase"/>
    <property type="match status" value="1"/>
</dbReference>
<keyword evidence="5" id="KW-0418">Kinase</keyword>
<evidence type="ECO:0000256" key="5">
    <source>
        <dbReference type="ARBA" id="ARBA00022777"/>
    </source>
</evidence>
<evidence type="ECO:0000256" key="6">
    <source>
        <dbReference type="PROSITE-ProRule" id="PRU00169"/>
    </source>
</evidence>
<evidence type="ECO:0000259" key="8">
    <source>
        <dbReference type="PROSITE" id="PS50110"/>
    </source>
</evidence>
<keyword evidence="4" id="KW-0808">Transferase</keyword>
<evidence type="ECO:0000256" key="3">
    <source>
        <dbReference type="ARBA" id="ARBA00022553"/>
    </source>
</evidence>
<dbReference type="PRINTS" id="PR00344">
    <property type="entry name" value="BCTRLSENSOR"/>
</dbReference>
<dbReference type="Gene3D" id="3.30.450.20">
    <property type="entry name" value="PAS domain"/>
    <property type="match status" value="1"/>
</dbReference>
<dbReference type="InterPro" id="IPR005467">
    <property type="entry name" value="His_kinase_dom"/>
</dbReference>
<feature type="domain" description="Histidine kinase" evidence="7">
    <location>
        <begin position="832"/>
        <end position="1053"/>
    </location>
</feature>
<dbReference type="InterPro" id="IPR001789">
    <property type="entry name" value="Sig_transdc_resp-reg_receiver"/>
</dbReference>
<dbReference type="SMART" id="SM00448">
    <property type="entry name" value="REC"/>
    <property type="match status" value="1"/>
</dbReference>
<name>A0ABT2EP31_9BACT</name>
<dbReference type="InterPro" id="IPR003018">
    <property type="entry name" value="GAF"/>
</dbReference>
<dbReference type="SUPFAM" id="SSF55781">
    <property type="entry name" value="GAF domain-like"/>
    <property type="match status" value="4"/>
</dbReference>
<dbReference type="InterPro" id="IPR029016">
    <property type="entry name" value="GAF-like_dom_sf"/>
</dbReference>
<dbReference type="SMART" id="SM00387">
    <property type="entry name" value="HATPase_c"/>
    <property type="match status" value="1"/>
</dbReference>
<dbReference type="InterPro" id="IPR003661">
    <property type="entry name" value="HisK_dim/P_dom"/>
</dbReference>
<dbReference type="Gene3D" id="1.10.287.130">
    <property type="match status" value="1"/>
</dbReference>
<dbReference type="InterPro" id="IPR003594">
    <property type="entry name" value="HATPase_dom"/>
</dbReference>
<dbReference type="EC" id="2.7.13.3" evidence="2"/>
<dbReference type="Pfam" id="PF01590">
    <property type="entry name" value="GAF"/>
    <property type="match status" value="1"/>
</dbReference>
<dbReference type="InterPro" id="IPR036890">
    <property type="entry name" value="HATPase_C_sf"/>
</dbReference>
<dbReference type="EMBL" id="JANUCP010000003">
    <property type="protein sequence ID" value="MCS3919711.1"/>
    <property type="molecule type" value="Genomic_DNA"/>
</dbReference>
<sequence>MEFGVQTNGHGWLPLIETLVHARSWREMAQALAEHLREVLPYDRLSCSLIHPDARFAEIIVPVGEVEGLVRSGERRPLAGTATGWVVEHRKPLLETEGVELTPTFAAVKAAGFRTRLAVPIEAGGRVIAALVFHSREPNAYSEEDVQRLKPVLPIVALLLQRLMEQWQLEQALEREREIRQQLELIAHIETLLLSDKPMPEVLQGFAEAIRTFVPFDRLSLSVYDEPTNREWLYVVWHDSAVWEAKRVKPHEPFGAAKKVMKTGKPLLRPRLDAAEFPAEAWLIERGFRSALVYPLPMRERFKATLNFSSRKPEAFNEQHIAFLNSISEQIAIALHSLLADEMAKEHERLRAGLLQLSADLLAARSVDDVVSTVYSGLLMLEVDRLSILVRSPEGVVREALALPEGVKWQELNWLPQPIRDGETILGDILLGRREIFVSNDPVNEVSELERSLWLQALGGEVHQFGNIVVPIKGHSGVVGAIAVDFRDSRRFIAPNDEFVQLLLTLGNLVGLALENVWLDEQLQQQLKETQTLHRLILEAASGAELKQLAQSLVETLPKVLPCDSASVSLLTEDKQFLEFVATYPGPPPNFPLGTRLPTSLGIMGYVARTGQPVLERDVRTNPYYFAGRSGTLSELCVPIRVGEEVVGVINLESKQLGAFNERHLSFMQTLAAQLSAVMERSQLLRRQTELVQQLSVIFDAVLEGIALVLPDGRLDDVNKRFGDLVGIPAEQLRYQPVSKVVEILLQRATDPVAMKEALDLSLEDPTQPLFDTLTLTSPECVLERYCVPVWLPNGTMMGQLWVLRDVTEERQRQHEILRLERLRTLGELASGIAHDLNNALSPILGGADLLRQMTEGEAQVLAETIYRSVQYATDIIRRLQSFYRTTAVGIQTVVDVHQLLQDAIAVTRSRWQDAALAEGVTIRVETHFAEEPATTKGIPAELRQVFINLILNAADAIIEKAKVTGKKEGLICIATECTPRHIIVRVIDDGIGMTEEVQRRAFEAFFTTKGEQGAGLGLSTALATVTLHGGSITLRSQPMEGTTVTVTLPLVQPVAPPGAPPMPVKAEFPRWKVLVVDDQYLVLQTVIAQLKRLGMETLAARHGREAWEILQSETVDIVVTDLSMPVMNGIELTRRIREKFPNLPVILMTGWGDFVPHQEIQQLGIFAVLPKPIAMQAWRDTFVALMEQISKAH</sequence>
<dbReference type="SUPFAM" id="SSF55785">
    <property type="entry name" value="PYP-like sensor domain (PAS domain)"/>
    <property type="match status" value="1"/>
</dbReference>
<keyword evidence="3 6" id="KW-0597">Phosphoprotein</keyword>
<dbReference type="PROSITE" id="PS50109">
    <property type="entry name" value="HIS_KIN"/>
    <property type="match status" value="1"/>
</dbReference>
<dbReference type="RefSeq" id="WP_259096445.1">
    <property type="nucleotide sequence ID" value="NZ_CP130454.1"/>
</dbReference>
<dbReference type="Proteomes" id="UP001204798">
    <property type="component" value="Unassembled WGS sequence"/>
</dbReference>
<dbReference type="CDD" id="cd00075">
    <property type="entry name" value="HATPase"/>
    <property type="match status" value="1"/>
</dbReference>
<evidence type="ECO:0000313" key="9">
    <source>
        <dbReference type="EMBL" id="MCS3919711.1"/>
    </source>
</evidence>
<dbReference type="Pfam" id="PF02518">
    <property type="entry name" value="HATPase_c"/>
    <property type="match status" value="1"/>
</dbReference>
<dbReference type="PANTHER" id="PTHR43065">
    <property type="entry name" value="SENSOR HISTIDINE KINASE"/>
    <property type="match status" value="1"/>
</dbReference>
<dbReference type="SUPFAM" id="SSF52172">
    <property type="entry name" value="CheY-like"/>
    <property type="match status" value="1"/>
</dbReference>
<dbReference type="CDD" id="cd00082">
    <property type="entry name" value="HisKA"/>
    <property type="match status" value="1"/>
</dbReference>
<dbReference type="SMART" id="SM00388">
    <property type="entry name" value="HisKA"/>
    <property type="match status" value="1"/>
</dbReference>
<evidence type="ECO:0000259" key="7">
    <source>
        <dbReference type="PROSITE" id="PS50109"/>
    </source>
</evidence>
<dbReference type="SUPFAM" id="SSF55874">
    <property type="entry name" value="ATPase domain of HSP90 chaperone/DNA topoisomerase II/histidine kinase"/>
    <property type="match status" value="1"/>
</dbReference>
<feature type="modified residue" description="4-aspartylphosphate" evidence="6">
    <location>
        <position position="1122"/>
    </location>
</feature>
<protein>
    <recommendedName>
        <fullName evidence="2">histidine kinase</fullName>
        <ecNumber evidence="2">2.7.13.3</ecNumber>
    </recommendedName>
</protein>
<evidence type="ECO:0000256" key="4">
    <source>
        <dbReference type="ARBA" id="ARBA00022679"/>
    </source>
</evidence>
<comment type="caution">
    <text evidence="9">The sequence shown here is derived from an EMBL/GenBank/DDBJ whole genome shotgun (WGS) entry which is preliminary data.</text>
</comment>
<organism evidence="9 10">
    <name type="scientific">Candidatus Fervidibacter sacchari</name>
    <dbReference type="NCBI Taxonomy" id="1448929"/>
    <lineage>
        <taxon>Bacteria</taxon>
        <taxon>Candidatus Fervidibacterota</taxon>
        <taxon>Candidatus Fervidibacter</taxon>
    </lineage>
</organism>
<dbReference type="InterPro" id="IPR036097">
    <property type="entry name" value="HisK_dim/P_sf"/>
</dbReference>
<dbReference type="Gene3D" id="3.30.565.10">
    <property type="entry name" value="Histidine kinase-like ATPase, C-terminal domain"/>
    <property type="match status" value="1"/>
</dbReference>
<dbReference type="SMART" id="SM00065">
    <property type="entry name" value="GAF"/>
    <property type="match status" value="4"/>
</dbReference>
<dbReference type="InterPro" id="IPR035965">
    <property type="entry name" value="PAS-like_dom_sf"/>
</dbReference>
<evidence type="ECO:0000313" key="10">
    <source>
        <dbReference type="Proteomes" id="UP001204798"/>
    </source>
</evidence>
<feature type="domain" description="Response regulatory" evidence="8">
    <location>
        <begin position="1073"/>
        <end position="1187"/>
    </location>
</feature>
<gene>
    <name evidence="9" type="ORF">M2350_002124</name>
</gene>
<dbReference type="PANTHER" id="PTHR43065:SF42">
    <property type="entry name" value="TWO-COMPONENT SENSOR PPRA"/>
    <property type="match status" value="1"/>
</dbReference>
<dbReference type="Pfam" id="PF00512">
    <property type="entry name" value="HisKA"/>
    <property type="match status" value="1"/>
</dbReference>
<dbReference type="InterPro" id="IPR004358">
    <property type="entry name" value="Sig_transdc_His_kin-like_C"/>
</dbReference>
<evidence type="ECO:0000256" key="2">
    <source>
        <dbReference type="ARBA" id="ARBA00012438"/>
    </source>
</evidence>
<dbReference type="PROSITE" id="PS50110">
    <property type="entry name" value="RESPONSE_REGULATORY"/>
    <property type="match status" value="1"/>
</dbReference>
<dbReference type="InterPro" id="IPR013656">
    <property type="entry name" value="PAS_4"/>
</dbReference>
<dbReference type="Gene3D" id="3.30.450.40">
    <property type="match status" value="4"/>
</dbReference>
<reference evidence="9 10" key="1">
    <citation type="submission" date="2022-08" db="EMBL/GenBank/DDBJ databases">
        <title>Bacterial and archaeal communities from various locations to study Microbial Dark Matter (Phase II).</title>
        <authorList>
            <person name="Stepanauskas R."/>
        </authorList>
    </citation>
    <scope>NUCLEOTIDE SEQUENCE [LARGE SCALE GENOMIC DNA]</scope>
    <source>
        <strain evidence="9 10">PD1</strain>
    </source>
</reference>
<proteinExistence type="predicted"/>
<accession>A0ABT2EP31</accession>